<evidence type="ECO:0000313" key="2">
    <source>
        <dbReference type="Proteomes" id="UP000025227"/>
    </source>
</evidence>
<reference evidence="3" key="1">
    <citation type="submission" date="2020-12" db="UniProtKB">
        <authorList>
            <consortium name="WormBaseParasite"/>
        </authorList>
    </citation>
    <scope>IDENTIFICATION</scope>
    <source>
        <strain evidence="3">MHco3</strain>
    </source>
</reference>
<dbReference type="WBParaSite" id="HCON_00082260-00001">
    <property type="protein sequence ID" value="HCON_00082260-00001"/>
    <property type="gene ID" value="HCON_00082260"/>
</dbReference>
<evidence type="ECO:0000313" key="3">
    <source>
        <dbReference type="WBParaSite" id="HCON_00082260-00001"/>
    </source>
</evidence>
<proteinExistence type="predicted"/>
<evidence type="ECO:0000259" key="1">
    <source>
        <dbReference type="PROSITE" id="PS50181"/>
    </source>
</evidence>
<feature type="domain" description="F-box" evidence="1">
    <location>
        <begin position="55"/>
        <end position="103"/>
    </location>
</feature>
<dbReference type="Gene3D" id="1.20.1280.50">
    <property type="match status" value="1"/>
</dbReference>
<sequence>MEEKINTTYNVPFTSKKSSKFTTRKLPRKVFEALVRLLTSIVFCCQKELNAARKVTRLEELPNEILLKIISYCDFSSKMNMRAVNHRLCALVEKRAHVLVRRNIIGGIEIRRGDGNVKEESHPFTCSSFYVTLCRPLKQVEIMVPATRLPNIMRHVCVCHSLKLCGVPLDEVLASNILAASFRAVSDVVIDRVHTVTASTLAKLIDKAYPSSKLILCNHCSIQSLEALAPELVMCCPAQDVSIEPSVALLHHMFDDSALERLVISDLAIRRNIRLPLCAITHRGISRAAQAFHKRCCDVMAELTAEMRAPKWEISVSFPSSVLIDRNLIEVPVEMRGQFTIWSFVSRYSDCFTVEVRVGGMNLKIMVE</sequence>
<dbReference type="SMART" id="SM00256">
    <property type="entry name" value="FBOX"/>
    <property type="match status" value="1"/>
</dbReference>
<dbReference type="PROSITE" id="PS50181">
    <property type="entry name" value="FBOX"/>
    <property type="match status" value="1"/>
</dbReference>
<dbReference type="InterPro" id="IPR001810">
    <property type="entry name" value="F-box_dom"/>
</dbReference>
<dbReference type="Pfam" id="PF00646">
    <property type="entry name" value="F-box"/>
    <property type="match status" value="1"/>
</dbReference>
<dbReference type="OrthoDB" id="5801942at2759"/>
<dbReference type="SUPFAM" id="SSF81383">
    <property type="entry name" value="F-box domain"/>
    <property type="match status" value="1"/>
</dbReference>
<keyword evidence="2" id="KW-1185">Reference proteome</keyword>
<protein>
    <submittedName>
        <fullName evidence="3">F-box domain-containing protein</fullName>
    </submittedName>
</protein>
<organism evidence="2 3">
    <name type="scientific">Haemonchus contortus</name>
    <name type="common">Barber pole worm</name>
    <dbReference type="NCBI Taxonomy" id="6289"/>
    <lineage>
        <taxon>Eukaryota</taxon>
        <taxon>Metazoa</taxon>
        <taxon>Ecdysozoa</taxon>
        <taxon>Nematoda</taxon>
        <taxon>Chromadorea</taxon>
        <taxon>Rhabditida</taxon>
        <taxon>Rhabditina</taxon>
        <taxon>Rhabditomorpha</taxon>
        <taxon>Strongyloidea</taxon>
        <taxon>Trichostrongylidae</taxon>
        <taxon>Haemonchus</taxon>
    </lineage>
</organism>
<dbReference type="OMA" id="MATNILY"/>
<dbReference type="InterPro" id="IPR036047">
    <property type="entry name" value="F-box-like_dom_sf"/>
</dbReference>
<accession>A0A7I4YCT9</accession>
<name>A0A7I4YCT9_HAECO</name>
<dbReference type="AlphaFoldDB" id="A0A7I4YCT9"/>
<dbReference type="Proteomes" id="UP000025227">
    <property type="component" value="Unplaced"/>
</dbReference>